<dbReference type="InterPro" id="IPR015424">
    <property type="entry name" value="PyrdxlP-dep_Trfase"/>
</dbReference>
<feature type="domain" description="Aminotransferase class I/classII large" evidence="3">
    <location>
        <begin position="140"/>
        <end position="336"/>
    </location>
</feature>
<dbReference type="SUPFAM" id="SSF53383">
    <property type="entry name" value="PLP-dependent transferases"/>
    <property type="match status" value="1"/>
</dbReference>
<evidence type="ECO:0000313" key="5">
    <source>
        <dbReference type="Proteomes" id="UP000257004"/>
    </source>
</evidence>
<sequence length="344" mass="38479">MKVEKFPDRIIEVDQKEYLYFGGTAYLGLPTHKEFQDLVINNILKWGTTYGSSRTANIQLTAYDAGENFLASHIGSENTVTVSSGMLAGKLVLEKLKKETDCFFHLNEIHSAITVENSSPVFVNQKLNDRLLNTESEKITILTDGVPSFETKPVDLSFLNEISHQKEITLVIDESHSLGIIGKNGSGIYSSFEYLISQKITVSSLGKAFGLTGGVIAGNAQFIKEIKELETFTSAAGMNPAFVQSLSDASEIYQIQHQKLLENLNYIDSILNQSNFIKFDKKYPLIYLLAEELVDKLKAEKIIIASFKYTKDSEPLNRIVITANHLKEDLDKLVSVLNDFNSRF</sequence>
<accession>A0A3D9FYZ0</accession>
<dbReference type="GO" id="GO:0030170">
    <property type="term" value="F:pyridoxal phosphate binding"/>
    <property type="evidence" value="ECO:0007669"/>
    <property type="project" value="InterPro"/>
</dbReference>
<dbReference type="PANTHER" id="PTHR13693">
    <property type="entry name" value="CLASS II AMINOTRANSFERASE/8-AMINO-7-OXONONANOATE SYNTHASE"/>
    <property type="match status" value="1"/>
</dbReference>
<evidence type="ECO:0000256" key="1">
    <source>
        <dbReference type="ARBA" id="ARBA00001933"/>
    </source>
</evidence>
<gene>
    <name evidence="4" type="ORF">BD847_0110</name>
</gene>
<dbReference type="OrthoDB" id="846426at2"/>
<dbReference type="EMBL" id="QRDQ01000007">
    <property type="protein sequence ID" value="RED26196.1"/>
    <property type="molecule type" value="Genomic_DNA"/>
</dbReference>
<dbReference type="InterPro" id="IPR050087">
    <property type="entry name" value="AON_synthase_class-II"/>
</dbReference>
<dbReference type="Pfam" id="PF00155">
    <property type="entry name" value="Aminotran_1_2"/>
    <property type="match status" value="1"/>
</dbReference>
<evidence type="ECO:0000259" key="3">
    <source>
        <dbReference type="Pfam" id="PF00155"/>
    </source>
</evidence>
<evidence type="ECO:0000313" key="4">
    <source>
        <dbReference type="EMBL" id="RED26196.1"/>
    </source>
</evidence>
<comment type="caution">
    <text evidence="4">The sequence shown here is derived from an EMBL/GenBank/DDBJ whole genome shotgun (WGS) entry which is preliminary data.</text>
</comment>
<dbReference type="Gene3D" id="3.90.1150.10">
    <property type="entry name" value="Aspartate Aminotransferase, domain 1"/>
    <property type="match status" value="1"/>
</dbReference>
<proteinExistence type="predicted"/>
<dbReference type="Proteomes" id="UP000257004">
    <property type="component" value="Unassembled WGS sequence"/>
</dbReference>
<keyword evidence="2" id="KW-0808">Transferase</keyword>
<dbReference type="InterPro" id="IPR015421">
    <property type="entry name" value="PyrdxlP-dep_Trfase_major"/>
</dbReference>
<dbReference type="Gene3D" id="3.40.640.10">
    <property type="entry name" value="Type I PLP-dependent aspartate aminotransferase-like (Major domain)"/>
    <property type="match status" value="1"/>
</dbReference>
<dbReference type="RefSeq" id="WP_115886316.1">
    <property type="nucleotide sequence ID" value="NZ_QRDQ01000007.1"/>
</dbReference>
<dbReference type="AlphaFoldDB" id="A0A3D9FYZ0"/>
<comment type="cofactor">
    <cofactor evidence="1">
        <name>pyridoxal 5'-phosphate</name>
        <dbReference type="ChEBI" id="CHEBI:597326"/>
    </cofactor>
</comment>
<evidence type="ECO:0000256" key="2">
    <source>
        <dbReference type="ARBA" id="ARBA00022679"/>
    </source>
</evidence>
<dbReference type="InterPro" id="IPR015422">
    <property type="entry name" value="PyrdxlP-dep_Trfase_small"/>
</dbReference>
<organism evidence="4 5">
    <name type="scientific">Flavobacterium cutihirudinis</name>
    <dbReference type="NCBI Taxonomy" id="1265740"/>
    <lineage>
        <taxon>Bacteria</taxon>
        <taxon>Pseudomonadati</taxon>
        <taxon>Bacteroidota</taxon>
        <taxon>Flavobacteriia</taxon>
        <taxon>Flavobacteriales</taxon>
        <taxon>Flavobacteriaceae</taxon>
        <taxon>Flavobacterium</taxon>
    </lineage>
</organism>
<reference evidence="4 5" key="1">
    <citation type="submission" date="2018-07" db="EMBL/GenBank/DDBJ databases">
        <title>Genomic Encyclopedia of Archaeal and Bacterial Type Strains, Phase II (KMG-II): from individual species to whole genera.</title>
        <authorList>
            <person name="Goeker M."/>
        </authorList>
    </citation>
    <scope>NUCLEOTIDE SEQUENCE [LARGE SCALE GENOMIC DNA]</scope>
    <source>
        <strain evidence="4 5">DSM 25795</strain>
    </source>
</reference>
<dbReference type="InterPro" id="IPR004839">
    <property type="entry name" value="Aminotransferase_I/II_large"/>
</dbReference>
<protein>
    <submittedName>
        <fullName evidence="4">7-keto-8-aminopelargonate synthetase-like enzyme</fullName>
    </submittedName>
</protein>
<name>A0A3D9FYZ0_9FLAO</name>
<dbReference type="GO" id="GO:0016740">
    <property type="term" value="F:transferase activity"/>
    <property type="evidence" value="ECO:0007669"/>
    <property type="project" value="UniProtKB-KW"/>
</dbReference>
<keyword evidence="5" id="KW-1185">Reference proteome</keyword>